<evidence type="ECO:0008006" key="9">
    <source>
        <dbReference type="Google" id="ProtNLM"/>
    </source>
</evidence>
<dbReference type="PANTHER" id="PTHR46300:SF8">
    <property type="entry name" value="CYTOCHROME P450 2E1"/>
    <property type="match status" value="1"/>
</dbReference>
<dbReference type="Proteomes" id="UP000225277">
    <property type="component" value="Unassembled WGS sequence"/>
</dbReference>
<dbReference type="GO" id="GO:0005506">
    <property type="term" value="F:iron ion binding"/>
    <property type="evidence" value="ECO:0007669"/>
    <property type="project" value="InterPro"/>
</dbReference>
<evidence type="ECO:0000256" key="5">
    <source>
        <dbReference type="PIRSR" id="PIRSR602401-1"/>
    </source>
</evidence>
<dbReference type="InterPro" id="IPR002401">
    <property type="entry name" value="Cyt_P450_E_grp-I"/>
</dbReference>
<evidence type="ECO:0000256" key="1">
    <source>
        <dbReference type="ARBA" id="ARBA00010617"/>
    </source>
</evidence>
<evidence type="ECO:0000256" key="6">
    <source>
        <dbReference type="RuleBase" id="RU000461"/>
    </source>
</evidence>
<keyword evidence="3 6" id="KW-0560">Oxidoreductase</keyword>
<name>A0A2D3VC79_9PEZI</name>
<dbReference type="OrthoDB" id="1470350at2759"/>
<keyword evidence="6" id="KW-0503">Monooxygenase</keyword>
<dbReference type="InterPro" id="IPR001128">
    <property type="entry name" value="Cyt_P450"/>
</dbReference>
<dbReference type="PRINTS" id="PR00385">
    <property type="entry name" value="P450"/>
</dbReference>
<dbReference type="GO" id="GO:0004497">
    <property type="term" value="F:monooxygenase activity"/>
    <property type="evidence" value="ECO:0007669"/>
    <property type="project" value="UniProtKB-KW"/>
</dbReference>
<dbReference type="RefSeq" id="XP_023629316.1">
    <property type="nucleotide sequence ID" value="XM_023773548.1"/>
</dbReference>
<keyword evidence="5 6" id="KW-0349">Heme</keyword>
<dbReference type="InterPro" id="IPR036396">
    <property type="entry name" value="Cyt_P450_sf"/>
</dbReference>
<dbReference type="PRINTS" id="PR00463">
    <property type="entry name" value="EP450I"/>
</dbReference>
<organism evidence="7 8">
    <name type="scientific">Ramularia collo-cygni</name>
    <dbReference type="NCBI Taxonomy" id="112498"/>
    <lineage>
        <taxon>Eukaryota</taxon>
        <taxon>Fungi</taxon>
        <taxon>Dikarya</taxon>
        <taxon>Ascomycota</taxon>
        <taxon>Pezizomycotina</taxon>
        <taxon>Dothideomycetes</taxon>
        <taxon>Dothideomycetidae</taxon>
        <taxon>Mycosphaerellales</taxon>
        <taxon>Mycosphaerellaceae</taxon>
        <taxon>Ramularia</taxon>
    </lineage>
</organism>
<keyword evidence="2 5" id="KW-0479">Metal-binding</keyword>
<dbReference type="AlphaFoldDB" id="A0A2D3VC79"/>
<evidence type="ECO:0000256" key="2">
    <source>
        <dbReference type="ARBA" id="ARBA00022723"/>
    </source>
</evidence>
<keyword evidence="4 5" id="KW-0408">Iron</keyword>
<gene>
    <name evidence="7" type="ORF">RCC_08297</name>
</gene>
<dbReference type="PROSITE" id="PS00086">
    <property type="entry name" value="CYTOCHROME_P450"/>
    <property type="match status" value="1"/>
</dbReference>
<proteinExistence type="inferred from homology"/>
<dbReference type="EMBL" id="FJUY01000013">
    <property type="protein sequence ID" value="CZT22427.1"/>
    <property type="molecule type" value="Genomic_DNA"/>
</dbReference>
<keyword evidence="8" id="KW-1185">Reference proteome</keyword>
<evidence type="ECO:0000313" key="8">
    <source>
        <dbReference type="Proteomes" id="UP000225277"/>
    </source>
</evidence>
<evidence type="ECO:0000256" key="3">
    <source>
        <dbReference type="ARBA" id="ARBA00023002"/>
    </source>
</evidence>
<dbReference type="Pfam" id="PF00067">
    <property type="entry name" value="p450"/>
    <property type="match status" value="1"/>
</dbReference>
<dbReference type="PANTHER" id="PTHR46300">
    <property type="entry name" value="P450, PUTATIVE (EUROFUNG)-RELATED-RELATED"/>
    <property type="match status" value="1"/>
</dbReference>
<feature type="binding site" description="axial binding residue" evidence="5">
    <location>
        <position position="481"/>
    </location>
    <ligand>
        <name>heme</name>
        <dbReference type="ChEBI" id="CHEBI:30413"/>
    </ligand>
    <ligandPart>
        <name>Fe</name>
        <dbReference type="ChEBI" id="CHEBI:18248"/>
    </ligandPart>
</feature>
<dbReference type="GO" id="GO:0020037">
    <property type="term" value="F:heme binding"/>
    <property type="evidence" value="ECO:0007669"/>
    <property type="project" value="InterPro"/>
</dbReference>
<reference evidence="7 8" key="1">
    <citation type="submission" date="2016-03" db="EMBL/GenBank/DDBJ databases">
        <authorList>
            <person name="Ploux O."/>
        </authorList>
    </citation>
    <scope>NUCLEOTIDE SEQUENCE [LARGE SCALE GENOMIC DNA]</scope>
    <source>
        <strain evidence="7 8">URUG2</strain>
    </source>
</reference>
<sequence>MAQAVLSKQESTLSSYEDIMNQSSTRAPFHVETPVAPHSPMLSYATAWGLSLLAVILIVRVLSGGKKLPSGAKQLPRLPGIPWIGRFWGIPISGAEAAWHFGDFHKSYGPIYEWVTFGVSHIWIENDKIARDLLVHRGKLYGDRHELPAAVGVRGGSEILPLMGIGENFWRHKNFIHTIMRHSSQAAFWDAPLAENKHTLRRLLDSPDTWSESLITHCARVVARIAWGDAKHGTKLLTVVPQLLKAVSPDGPLPNLLPFLMHLPSWLSPFKKAEAERARVMKEAFYEAQQDVMDRVKAGTAEPSWTRIWLENEKGMEKSKLDQHEAAHAVGTNSFVAIATIGSPLHSFFTAICHYPSWMPRMQEELDRVCGDRLPNMKDLPNLPILRAVVKETLRWRQPTPLGVPHITTDEDVYEGYYIPKGAMVHANHYLISREESMYPEGNEWRPERWLEPSWPTFKAPLSEYPTLRGDAGFGYGTRSCPGTDLVMTELYTLIGSLAWSFDIKRKEGRQGYDSPVPWYETNPFVITMAKPFPLNIKVRSEEKRKFILDGCPDGGFLVRDQGEKTLDRWDVFRGDGTPFNWQGLTTPLSGQRPKSYSPGV</sequence>
<protein>
    <recommendedName>
        <fullName evidence="9">Cytochrome P450</fullName>
    </recommendedName>
</protein>
<comment type="cofactor">
    <cofactor evidence="5">
        <name>heme</name>
        <dbReference type="ChEBI" id="CHEBI:30413"/>
    </cofactor>
</comment>
<comment type="similarity">
    <text evidence="1 6">Belongs to the cytochrome P450 family.</text>
</comment>
<accession>A0A2D3VC79</accession>
<dbReference type="InterPro" id="IPR050364">
    <property type="entry name" value="Cytochrome_P450_fung"/>
</dbReference>
<dbReference type="GO" id="GO:0016705">
    <property type="term" value="F:oxidoreductase activity, acting on paired donors, with incorporation or reduction of molecular oxygen"/>
    <property type="evidence" value="ECO:0007669"/>
    <property type="project" value="InterPro"/>
</dbReference>
<dbReference type="Gene3D" id="1.10.630.10">
    <property type="entry name" value="Cytochrome P450"/>
    <property type="match status" value="1"/>
</dbReference>
<dbReference type="STRING" id="112498.A0A2D3VC79"/>
<evidence type="ECO:0000313" key="7">
    <source>
        <dbReference type="EMBL" id="CZT22427.1"/>
    </source>
</evidence>
<dbReference type="SUPFAM" id="SSF48264">
    <property type="entry name" value="Cytochrome P450"/>
    <property type="match status" value="1"/>
</dbReference>
<dbReference type="GeneID" id="35603395"/>
<dbReference type="InterPro" id="IPR017972">
    <property type="entry name" value="Cyt_P450_CS"/>
</dbReference>
<evidence type="ECO:0000256" key="4">
    <source>
        <dbReference type="ARBA" id="ARBA00023004"/>
    </source>
</evidence>